<dbReference type="EMBL" id="VFOZ01000001">
    <property type="protein sequence ID" value="TQL94731.1"/>
    <property type="molecule type" value="Genomic_DNA"/>
</dbReference>
<proteinExistence type="inferred from homology"/>
<reference evidence="3 4" key="1">
    <citation type="submission" date="2019-06" db="EMBL/GenBank/DDBJ databases">
        <title>Sequencing the genomes of 1000 actinobacteria strains.</title>
        <authorList>
            <person name="Klenk H.-P."/>
        </authorList>
    </citation>
    <scope>NUCLEOTIDE SEQUENCE [LARGE SCALE GENOMIC DNA]</scope>
    <source>
        <strain evidence="3 4">DSM 102200</strain>
    </source>
</reference>
<comment type="caution">
    <text evidence="3">The sequence shown here is derived from an EMBL/GenBank/DDBJ whole genome shotgun (WGS) entry which is preliminary data.</text>
</comment>
<keyword evidence="2" id="KW-0560">Oxidoreductase</keyword>
<dbReference type="RefSeq" id="WP_141952271.1">
    <property type="nucleotide sequence ID" value="NZ_VFOZ01000001.1"/>
</dbReference>
<dbReference type="InterPro" id="IPR051122">
    <property type="entry name" value="SDR_DHRS6-like"/>
</dbReference>
<dbReference type="GO" id="GO:0016491">
    <property type="term" value="F:oxidoreductase activity"/>
    <property type="evidence" value="ECO:0007669"/>
    <property type="project" value="UniProtKB-KW"/>
</dbReference>
<dbReference type="SUPFAM" id="SSF51735">
    <property type="entry name" value="NAD(P)-binding Rossmann-fold domains"/>
    <property type="match status" value="1"/>
</dbReference>
<dbReference type="PANTHER" id="PTHR43477">
    <property type="entry name" value="DIHYDROANTICAPSIN 7-DEHYDROGENASE"/>
    <property type="match status" value="1"/>
</dbReference>
<dbReference type="InterPro" id="IPR002347">
    <property type="entry name" value="SDR_fam"/>
</dbReference>
<evidence type="ECO:0000313" key="3">
    <source>
        <dbReference type="EMBL" id="TQL94731.1"/>
    </source>
</evidence>
<dbReference type="OrthoDB" id="9806974at2"/>
<accession>A0A543CCC0</accession>
<sequence length="241" mass="24555">MTLDGTRVLLVGGTSGLGLAVARAAAERGATPIVASRNPASVDRALGALPGRATGTTVDLADTASIERLVEFAGPIDHLVYSAGEPLRLTLLPDLTSEIARAFWETRYFGALAVIRAITGAGSVREGGSIVLTGGNAAQRPAPGWSLGASMTGALDALTRQLALELAPIRVNLVAPGVTQSPLWAGMPAEQQQAMYDGIAASLPVGRVGNPSDVALAYLYAMEQPMATGTSILVDGGAVLV</sequence>
<dbReference type="Gene3D" id="3.40.50.720">
    <property type="entry name" value="NAD(P)-binding Rossmann-like Domain"/>
    <property type="match status" value="1"/>
</dbReference>
<gene>
    <name evidence="3" type="ORF">FB559_0213</name>
</gene>
<protein>
    <submittedName>
        <fullName evidence="3">NAD(P)-dependent dehydrogenase (Short-subunit alcohol dehydrogenase family)</fullName>
    </submittedName>
</protein>
<dbReference type="Proteomes" id="UP000316096">
    <property type="component" value="Unassembled WGS sequence"/>
</dbReference>
<dbReference type="PRINTS" id="PR00081">
    <property type="entry name" value="GDHRDH"/>
</dbReference>
<dbReference type="AlphaFoldDB" id="A0A543CCC0"/>
<evidence type="ECO:0000256" key="2">
    <source>
        <dbReference type="ARBA" id="ARBA00023002"/>
    </source>
</evidence>
<dbReference type="Pfam" id="PF13561">
    <property type="entry name" value="adh_short_C2"/>
    <property type="match status" value="1"/>
</dbReference>
<keyword evidence="4" id="KW-1185">Reference proteome</keyword>
<evidence type="ECO:0000256" key="1">
    <source>
        <dbReference type="ARBA" id="ARBA00006484"/>
    </source>
</evidence>
<comment type="similarity">
    <text evidence="1">Belongs to the short-chain dehydrogenases/reductases (SDR) family.</text>
</comment>
<name>A0A543CCC0_9ACTN</name>
<dbReference type="InterPro" id="IPR036291">
    <property type="entry name" value="NAD(P)-bd_dom_sf"/>
</dbReference>
<organism evidence="3 4">
    <name type="scientific">Actinoallomurus bryophytorum</name>
    <dbReference type="NCBI Taxonomy" id="1490222"/>
    <lineage>
        <taxon>Bacteria</taxon>
        <taxon>Bacillati</taxon>
        <taxon>Actinomycetota</taxon>
        <taxon>Actinomycetes</taxon>
        <taxon>Streptosporangiales</taxon>
        <taxon>Thermomonosporaceae</taxon>
        <taxon>Actinoallomurus</taxon>
    </lineage>
</organism>
<evidence type="ECO:0000313" key="4">
    <source>
        <dbReference type="Proteomes" id="UP000316096"/>
    </source>
</evidence>
<dbReference type="PANTHER" id="PTHR43477:SF1">
    <property type="entry name" value="DIHYDROANTICAPSIN 7-DEHYDROGENASE"/>
    <property type="match status" value="1"/>
</dbReference>